<sequence length="145" mass="16260">MKKILIVLTLVAFVFACRDKTEEPMNASAKILTANYWKLDRYTDPTGRTLGQNEVGSQAQAIFSLDFEFRADNITRGRDRASKQILNAGTWYLKNDDKVLDIQITGFGGEFKVLQLSNNKLILQAENNKFIAASSTINLELVPSL</sequence>
<dbReference type="EMBL" id="SEWF01000015">
    <property type="protein sequence ID" value="RYU95344.1"/>
    <property type="molecule type" value="Genomic_DNA"/>
</dbReference>
<dbReference type="OrthoDB" id="964100at2"/>
<evidence type="ECO:0000313" key="2">
    <source>
        <dbReference type="Proteomes" id="UP000293162"/>
    </source>
</evidence>
<proteinExistence type="predicted"/>
<reference evidence="1 2" key="1">
    <citation type="submission" date="2019-02" db="EMBL/GenBank/DDBJ databases">
        <title>Bacterial novel species Emticicia sp. 17J42-9 isolated from soil.</title>
        <authorList>
            <person name="Jung H.-Y."/>
        </authorList>
    </citation>
    <scope>NUCLEOTIDE SEQUENCE [LARGE SCALE GENOMIC DNA]</scope>
    <source>
        <strain evidence="1 2">17J42-9</strain>
    </source>
</reference>
<dbReference type="Proteomes" id="UP000293162">
    <property type="component" value="Unassembled WGS sequence"/>
</dbReference>
<evidence type="ECO:0008006" key="3">
    <source>
        <dbReference type="Google" id="ProtNLM"/>
    </source>
</evidence>
<comment type="caution">
    <text evidence="1">The sequence shown here is derived from an EMBL/GenBank/DDBJ whole genome shotgun (WGS) entry which is preliminary data.</text>
</comment>
<dbReference type="AlphaFoldDB" id="A0A4Q5LZM4"/>
<dbReference type="RefSeq" id="WP_130021178.1">
    <property type="nucleotide sequence ID" value="NZ_SEWF01000015.1"/>
</dbReference>
<name>A0A4Q5LZM4_9BACT</name>
<organism evidence="1 2">
    <name type="scientific">Emticicia agri</name>
    <dbReference type="NCBI Taxonomy" id="2492393"/>
    <lineage>
        <taxon>Bacteria</taxon>
        <taxon>Pseudomonadati</taxon>
        <taxon>Bacteroidota</taxon>
        <taxon>Cytophagia</taxon>
        <taxon>Cytophagales</taxon>
        <taxon>Leadbetterellaceae</taxon>
        <taxon>Emticicia</taxon>
    </lineage>
</organism>
<keyword evidence="2" id="KW-1185">Reference proteome</keyword>
<gene>
    <name evidence="1" type="ORF">EWM59_11790</name>
</gene>
<protein>
    <recommendedName>
        <fullName evidence="3">Lipocalin-like domain-containing protein</fullName>
    </recommendedName>
</protein>
<accession>A0A4Q5LZM4</accession>
<evidence type="ECO:0000313" key="1">
    <source>
        <dbReference type="EMBL" id="RYU95344.1"/>
    </source>
</evidence>
<dbReference type="PROSITE" id="PS51257">
    <property type="entry name" value="PROKAR_LIPOPROTEIN"/>
    <property type="match status" value="1"/>
</dbReference>